<reference evidence="1 2" key="1">
    <citation type="submission" date="2024-02" db="EMBL/GenBank/DDBJ databases">
        <title>De novo assembly and annotation of 12 fungi associated with fruit tree decline syndrome in Ontario, Canada.</title>
        <authorList>
            <person name="Sulman M."/>
            <person name="Ellouze W."/>
            <person name="Ilyukhin E."/>
        </authorList>
    </citation>
    <scope>NUCLEOTIDE SEQUENCE [LARGE SCALE GENOMIC DNA]</scope>
    <source>
        <strain evidence="1 2">M1-105</strain>
    </source>
</reference>
<name>A0ABR3ST82_9PEZI</name>
<protein>
    <submittedName>
        <fullName evidence="1">Uncharacterized protein</fullName>
    </submittedName>
</protein>
<organism evidence="1 2">
    <name type="scientific">Neofusicoccum ribis</name>
    <dbReference type="NCBI Taxonomy" id="45134"/>
    <lineage>
        <taxon>Eukaryota</taxon>
        <taxon>Fungi</taxon>
        <taxon>Dikarya</taxon>
        <taxon>Ascomycota</taxon>
        <taxon>Pezizomycotina</taxon>
        <taxon>Dothideomycetes</taxon>
        <taxon>Dothideomycetes incertae sedis</taxon>
        <taxon>Botryosphaeriales</taxon>
        <taxon>Botryosphaeriaceae</taxon>
        <taxon>Neofusicoccum</taxon>
    </lineage>
</organism>
<comment type="caution">
    <text evidence="1">The sequence shown here is derived from an EMBL/GenBank/DDBJ whole genome shotgun (WGS) entry which is preliminary data.</text>
</comment>
<dbReference type="EMBL" id="JAJVDC020000057">
    <property type="protein sequence ID" value="KAL1629154.1"/>
    <property type="molecule type" value="Genomic_DNA"/>
</dbReference>
<evidence type="ECO:0000313" key="2">
    <source>
        <dbReference type="Proteomes" id="UP001521116"/>
    </source>
</evidence>
<gene>
    <name evidence="1" type="ORF">SLS56_005597</name>
</gene>
<accession>A0ABR3ST82</accession>
<keyword evidence="2" id="KW-1185">Reference proteome</keyword>
<dbReference type="Proteomes" id="UP001521116">
    <property type="component" value="Unassembled WGS sequence"/>
</dbReference>
<proteinExistence type="predicted"/>
<evidence type="ECO:0000313" key="1">
    <source>
        <dbReference type="EMBL" id="KAL1629154.1"/>
    </source>
</evidence>
<sequence length="144" mass="15804">MSVCPASNPVNGLTPHTLPVTNAYYCCHCNYGPMLYELHPACIMCSTPACGNCSGTTIHAQPEYLRQSPQDQLDPHPGDPYGAALGFDTRTDTSMMLRYLHEEPTVSERLSSGTARPSLVDAADELDRMMQQYGYQRGDSEAKL</sequence>